<dbReference type="PATRIC" id="fig|1166016.3.peg.1978"/>
<proteinExistence type="predicted"/>
<sequence>MYKSGEWDYTKHNPDNDHDKNEGVTHILNPCYKNKVNYLECNNKNPELISDFICSISIGLLIYPKGL</sequence>
<reference evidence="2 3" key="1">
    <citation type="journal article" date="2012" name="J. Bacteriol.">
        <title>Genome sequence of Pectobacterium sp. strain SCC3193.</title>
        <authorList>
            <person name="Koskinen J.P."/>
            <person name="Laine P."/>
            <person name="Niemi O."/>
            <person name="Nykyri J."/>
            <person name="Harjunpaa H."/>
            <person name="Auvinen P."/>
            <person name="Paulin L."/>
            <person name="Pirhonen M."/>
            <person name="Palva T."/>
            <person name="Holm L."/>
        </authorList>
    </citation>
    <scope>NUCLEOTIDE SEQUENCE [LARGE SCALE GENOMIC DNA]</scope>
    <source>
        <strain evidence="2 3">SCC3193</strain>
    </source>
</reference>
<dbReference type="KEGG" id="pec:W5S_1962"/>
<dbReference type="Proteomes" id="UP000008044">
    <property type="component" value="Chromosome"/>
</dbReference>
<organism evidence="2 3">
    <name type="scientific">Pectobacterium parmentieri</name>
    <dbReference type="NCBI Taxonomy" id="1905730"/>
    <lineage>
        <taxon>Bacteria</taxon>
        <taxon>Pseudomonadati</taxon>
        <taxon>Pseudomonadota</taxon>
        <taxon>Gammaproteobacteria</taxon>
        <taxon>Enterobacterales</taxon>
        <taxon>Pectobacteriaceae</taxon>
        <taxon>Pectobacterium</taxon>
    </lineage>
</organism>
<feature type="region of interest" description="Disordered" evidence="1">
    <location>
        <begin position="1"/>
        <end position="21"/>
    </location>
</feature>
<dbReference type="HOGENOM" id="CLU_2808578_0_0_6"/>
<dbReference type="EMBL" id="CP003415">
    <property type="protein sequence ID" value="AFI90052.1"/>
    <property type="molecule type" value="Genomic_DNA"/>
</dbReference>
<dbReference type="AlphaFoldDB" id="A0A0H3I1W9"/>
<evidence type="ECO:0000313" key="2">
    <source>
        <dbReference type="EMBL" id="AFI90052.1"/>
    </source>
</evidence>
<protein>
    <submittedName>
        <fullName evidence="2">Uncharacterized protein</fullName>
    </submittedName>
</protein>
<dbReference type="eggNOG" id="ENOG5031I10">
    <property type="taxonomic scope" value="Bacteria"/>
</dbReference>
<evidence type="ECO:0000313" key="3">
    <source>
        <dbReference type="Proteomes" id="UP000008044"/>
    </source>
</evidence>
<accession>A0A0H3I1W9</accession>
<evidence type="ECO:0000256" key="1">
    <source>
        <dbReference type="SAM" id="MobiDB-lite"/>
    </source>
</evidence>
<gene>
    <name evidence="2" type="ordered locus">W5S_1962</name>
</gene>
<name>A0A0H3I1W9_PECPM</name>